<dbReference type="Proteomes" id="UP000184222">
    <property type="component" value="Chromosome"/>
</dbReference>
<evidence type="ECO:0000313" key="2">
    <source>
        <dbReference type="EMBL" id="API87473.1"/>
    </source>
</evidence>
<dbReference type="AlphaFoldDB" id="A0A1L4BUF7"/>
<reference evidence="2 3" key="1">
    <citation type="journal article" date="2016" name="Appl. Environ. Microbiol.">
        <title>Whole genome relationships among Francisella bacteria of diverse origin define new species and provide specific regions for detection.</title>
        <authorList>
            <person name="Challacombe J.F."/>
            <person name="Petersen J.M."/>
            <person name="Gallegos-Graves V."/>
            <person name="Hodge D."/>
            <person name="Pillai S."/>
            <person name="Kuske C.R."/>
        </authorList>
    </citation>
    <scope>NUCLEOTIDE SEQUENCE [LARGE SCALE GENOMIC DNA]</scope>
    <source>
        <strain evidence="3">TX07-7310</strain>
    </source>
</reference>
<keyword evidence="1" id="KW-0812">Transmembrane</keyword>
<dbReference type="EMBL" id="CP016796">
    <property type="protein sequence ID" value="API87473.1"/>
    <property type="molecule type" value="Genomic_DNA"/>
</dbReference>
<feature type="transmembrane region" description="Helical" evidence="1">
    <location>
        <begin position="52"/>
        <end position="71"/>
    </location>
</feature>
<evidence type="ECO:0000313" key="3">
    <source>
        <dbReference type="Proteomes" id="UP000184222"/>
    </source>
</evidence>
<dbReference type="KEGG" id="frx:F7310_08945"/>
<protein>
    <submittedName>
        <fullName evidence="2">Uncharacterized protein</fullName>
    </submittedName>
</protein>
<accession>A0A1L4BUF7</accession>
<dbReference type="STRING" id="573570.F7310_08945"/>
<evidence type="ECO:0000256" key="1">
    <source>
        <dbReference type="SAM" id="Phobius"/>
    </source>
</evidence>
<keyword evidence="3" id="KW-1185">Reference proteome</keyword>
<gene>
    <name evidence="2" type="ORF">F7310_08945</name>
</gene>
<organism evidence="2 3">
    <name type="scientific">Francisella uliginis</name>
    <dbReference type="NCBI Taxonomy" id="573570"/>
    <lineage>
        <taxon>Bacteria</taxon>
        <taxon>Pseudomonadati</taxon>
        <taxon>Pseudomonadota</taxon>
        <taxon>Gammaproteobacteria</taxon>
        <taxon>Thiotrichales</taxon>
        <taxon>Francisellaceae</taxon>
        <taxon>Francisella</taxon>
    </lineage>
</organism>
<keyword evidence="1" id="KW-0472">Membrane</keyword>
<dbReference type="RefSeq" id="WP_072713255.1">
    <property type="nucleotide sequence ID" value="NZ_CP016796.1"/>
</dbReference>
<keyword evidence="1" id="KW-1133">Transmembrane helix</keyword>
<name>A0A1L4BUF7_9GAMM</name>
<dbReference type="OrthoDB" id="10009688at2"/>
<proteinExistence type="predicted"/>
<sequence>MAECGKYYNPEYPNTSNDWTRKWDKSWLLAKDKYLLNFGSEKERKDSYRHRMFRVFVMLFIPQIGFCCYHLD</sequence>